<keyword evidence="3" id="KW-0418">Kinase</keyword>
<organism evidence="10 11">
    <name type="scientific">Paenibacillus septentrionalis</name>
    <dbReference type="NCBI Taxonomy" id="429342"/>
    <lineage>
        <taxon>Bacteria</taxon>
        <taxon>Bacillati</taxon>
        <taxon>Bacillota</taxon>
        <taxon>Bacilli</taxon>
        <taxon>Bacillales</taxon>
        <taxon>Paenibacillaceae</taxon>
        <taxon>Paenibacillus</taxon>
    </lineage>
</organism>
<keyword evidence="7" id="KW-0812">Transmembrane</keyword>
<accession>A0ABW1V823</accession>
<feature type="transmembrane region" description="Helical" evidence="7">
    <location>
        <begin position="314"/>
        <end position="332"/>
    </location>
</feature>
<dbReference type="RefSeq" id="WP_379235558.1">
    <property type="nucleotide sequence ID" value="NZ_JBHSTE010000004.1"/>
</dbReference>
<feature type="domain" description="Response regulatory" evidence="9">
    <location>
        <begin position="688"/>
        <end position="804"/>
    </location>
</feature>
<dbReference type="SMART" id="SM00387">
    <property type="entry name" value="HATPase_c"/>
    <property type="match status" value="2"/>
</dbReference>
<keyword evidence="11" id="KW-1185">Reference proteome</keyword>
<dbReference type="EMBL" id="JBHSTE010000004">
    <property type="protein sequence ID" value="MFC6333758.1"/>
    <property type="molecule type" value="Genomic_DNA"/>
</dbReference>
<gene>
    <name evidence="10" type="ORF">ACFP56_14110</name>
</gene>
<dbReference type="InterPro" id="IPR050640">
    <property type="entry name" value="Bact_2-comp_sensor_kinase"/>
</dbReference>
<name>A0ABW1V823_9BACL</name>
<dbReference type="InterPro" id="IPR011006">
    <property type="entry name" value="CheY-like_superfamily"/>
</dbReference>
<dbReference type="PROSITE" id="PS50110">
    <property type="entry name" value="RESPONSE_REGULATORY"/>
    <property type="match status" value="1"/>
</dbReference>
<dbReference type="InterPro" id="IPR036890">
    <property type="entry name" value="HATPase_C_sf"/>
</dbReference>
<comment type="caution">
    <text evidence="10">The sequence shown here is derived from an EMBL/GenBank/DDBJ whole genome shotgun (WGS) entry which is preliminary data.</text>
</comment>
<feature type="transmembrane region" description="Helical" evidence="7">
    <location>
        <begin position="238"/>
        <end position="258"/>
    </location>
</feature>
<dbReference type="Gene3D" id="3.40.50.2300">
    <property type="match status" value="1"/>
</dbReference>
<keyword evidence="4 10" id="KW-0067">ATP-binding</keyword>
<proteinExistence type="predicted"/>
<evidence type="ECO:0000259" key="8">
    <source>
        <dbReference type="PROSITE" id="PS50109"/>
    </source>
</evidence>
<feature type="transmembrane region" description="Helical" evidence="7">
    <location>
        <begin position="368"/>
        <end position="390"/>
    </location>
</feature>
<evidence type="ECO:0000259" key="9">
    <source>
        <dbReference type="PROSITE" id="PS50110"/>
    </source>
</evidence>
<evidence type="ECO:0000256" key="6">
    <source>
        <dbReference type="PROSITE-ProRule" id="PRU00169"/>
    </source>
</evidence>
<feature type="modified residue" description="4-aspartylphosphate" evidence="6">
    <location>
        <position position="737"/>
    </location>
</feature>
<evidence type="ECO:0000256" key="7">
    <source>
        <dbReference type="SAM" id="Phobius"/>
    </source>
</evidence>
<evidence type="ECO:0000313" key="10">
    <source>
        <dbReference type="EMBL" id="MFC6333758.1"/>
    </source>
</evidence>
<keyword evidence="7" id="KW-0472">Membrane</keyword>
<keyword evidence="7" id="KW-1133">Transmembrane helix</keyword>
<dbReference type="PANTHER" id="PTHR34220">
    <property type="entry name" value="SENSOR HISTIDINE KINASE YPDA"/>
    <property type="match status" value="1"/>
</dbReference>
<feature type="transmembrane region" description="Helical" evidence="7">
    <location>
        <begin position="212"/>
        <end position="231"/>
    </location>
</feature>
<feature type="domain" description="Histidine kinase" evidence="8">
    <location>
        <begin position="437"/>
        <end position="651"/>
    </location>
</feature>
<reference evidence="11" key="1">
    <citation type="journal article" date="2019" name="Int. J. Syst. Evol. Microbiol.">
        <title>The Global Catalogue of Microorganisms (GCM) 10K type strain sequencing project: providing services to taxonomists for standard genome sequencing and annotation.</title>
        <authorList>
            <consortium name="The Broad Institute Genomics Platform"/>
            <consortium name="The Broad Institute Genome Sequencing Center for Infectious Disease"/>
            <person name="Wu L."/>
            <person name="Ma J."/>
        </authorList>
    </citation>
    <scope>NUCLEOTIDE SEQUENCE [LARGE SCALE GENOMIC DNA]</scope>
    <source>
        <strain evidence="11">PCU 280</strain>
    </source>
</reference>
<evidence type="ECO:0000256" key="5">
    <source>
        <dbReference type="ARBA" id="ARBA00023012"/>
    </source>
</evidence>
<keyword evidence="1" id="KW-0808">Transferase</keyword>
<dbReference type="Pfam" id="PF06580">
    <property type="entry name" value="His_kinase"/>
    <property type="match status" value="1"/>
</dbReference>
<evidence type="ECO:0000256" key="3">
    <source>
        <dbReference type="ARBA" id="ARBA00022777"/>
    </source>
</evidence>
<dbReference type="PROSITE" id="PS50109">
    <property type="entry name" value="HIS_KIN"/>
    <property type="match status" value="2"/>
</dbReference>
<evidence type="ECO:0000256" key="4">
    <source>
        <dbReference type="ARBA" id="ARBA00022840"/>
    </source>
</evidence>
<feature type="transmembrane region" description="Helical" evidence="7">
    <location>
        <begin position="338"/>
        <end position="356"/>
    </location>
</feature>
<dbReference type="Pfam" id="PF02518">
    <property type="entry name" value="HATPase_c"/>
    <property type="match status" value="2"/>
</dbReference>
<feature type="transmembrane region" description="Helical" evidence="7">
    <location>
        <begin position="396"/>
        <end position="418"/>
    </location>
</feature>
<sequence>MKKFIMVMIVIGVMLFSFIISIAHPFQAIDSPKAENGTLDLTNWSFKENGAIKLEGEWELYKERLLTPSELAGYNEYAEVRQYFDPSATRSMKQLFSLEDIRGGGIGARTYKLHIHLGEEPQHALALKLSNIKTSSKLYVNGQEVGGHGQVSLDAKQAKAGNRGYEVYFEAGSSSIEIVLQVANYSHYNFPYHYSIWLGSANSIASQTSSGLAIELTGAAICFIIFIYHLYVAVHTRVIGSLYFSLMFLCLTIMFLNSGELMLVGIFQHAPYELLLKLVWICRIGLRILLQLYLVHQVAGLLSPAFHKFTMSTYWLSLIFILLFDSVVYTKIIEYMSLYFLGIMTYLFWRLFRKWLQLDHRSLRNDVLIYLVIVFFWMISYYNTALYSLGLISNKSIGSMAVASFIFISQLLLAIRYIRSEERIKRMDKVKEDFLVNSAYYLRGPLDSMLSMTANGIEREKNKNQLIESDAYIQYKMMNQLVRRVIHQVNATIDLALLRNKELKLNRESVPLKASLTRAVEAITVFGKEKGIAVKLDVHPTMKIIGDEERMYQVLYALIRQAANRTGATAVSVSASLSGSMICISVQDDGTYISSSRQSQLFDPNIIDDTDAGLTMYMTRALVQAMDGRLELDWSIEGKGNCFKLRLPGYMNRHELQVDDSQQQLEIRTESLLPAWNELSSHETKQQTVLIVEDQYYNIQTLQDMLVKNGYVVLYAYSGEEAMPILAASSVDLVLVDMTLQGQSGIELCRQIRNQYSMIELPVILMAVGVEYDELERGFEAGANDFLHKPFVELEVLARVKGMLSLQEASRLAVQHELSFLQAQIKPHFIYNAINTMISLCYVNPEQAAKLLTDFSQYLRLVFDVDNAGNAIALSKELELIQVYVGIERMRFGDKYKLELDVPEQLQEVRIPSLCIQPLVENAIKHGLYSKEEGGTIKVAVRLHDRELSITVSDDGVGMSEAQLKQLLESHDQTGVGFGNVQKRIRQQQHASLTLHSEQGKGTEVTIRFMIRHEITN</sequence>
<dbReference type="Pfam" id="PF00072">
    <property type="entry name" value="Response_reg"/>
    <property type="match status" value="1"/>
</dbReference>
<dbReference type="InterPro" id="IPR005467">
    <property type="entry name" value="His_kinase_dom"/>
</dbReference>
<evidence type="ECO:0000256" key="1">
    <source>
        <dbReference type="ARBA" id="ARBA00022679"/>
    </source>
</evidence>
<evidence type="ECO:0000313" key="11">
    <source>
        <dbReference type="Proteomes" id="UP001596233"/>
    </source>
</evidence>
<keyword evidence="2" id="KW-0547">Nucleotide-binding</keyword>
<dbReference type="SMART" id="SM00448">
    <property type="entry name" value="REC"/>
    <property type="match status" value="1"/>
</dbReference>
<feature type="transmembrane region" description="Helical" evidence="7">
    <location>
        <begin position="278"/>
        <end position="302"/>
    </location>
</feature>
<dbReference type="SUPFAM" id="SSF55874">
    <property type="entry name" value="ATPase domain of HSP90 chaperone/DNA topoisomerase II/histidine kinase"/>
    <property type="match status" value="2"/>
</dbReference>
<dbReference type="GO" id="GO:0005524">
    <property type="term" value="F:ATP binding"/>
    <property type="evidence" value="ECO:0007669"/>
    <property type="project" value="UniProtKB-KW"/>
</dbReference>
<dbReference type="InterPro" id="IPR001789">
    <property type="entry name" value="Sig_transdc_resp-reg_receiver"/>
</dbReference>
<keyword evidence="6" id="KW-0597">Phosphoprotein</keyword>
<evidence type="ECO:0000256" key="2">
    <source>
        <dbReference type="ARBA" id="ARBA00022741"/>
    </source>
</evidence>
<protein>
    <submittedName>
        <fullName evidence="10">ATP-binding protein</fullName>
    </submittedName>
</protein>
<feature type="domain" description="Histidine kinase" evidence="8">
    <location>
        <begin position="916"/>
        <end position="1013"/>
    </location>
</feature>
<dbReference type="InterPro" id="IPR003594">
    <property type="entry name" value="HATPase_dom"/>
</dbReference>
<keyword evidence="5" id="KW-0902">Two-component regulatory system</keyword>
<dbReference type="Proteomes" id="UP001596233">
    <property type="component" value="Unassembled WGS sequence"/>
</dbReference>
<dbReference type="Gene3D" id="3.30.565.10">
    <property type="entry name" value="Histidine kinase-like ATPase, C-terminal domain"/>
    <property type="match status" value="2"/>
</dbReference>
<dbReference type="InterPro" id="IPR010559">
    <property type="entry name" value="Sig_transdc_His_kin_internal"/>
</dbReference>
<dbReference type="PANTHER" id="PTHR34220:SF7">
    <property type="entry name" value="SENSOR HISTIDINE KINASE YPDA"/>
    <property type="match status" value="1"/>
</dbReference>
<dbReference type="SUPFAM" id="SSF52172">
    <property type="entry name" value="CheY-like"/>
    <property type="match status" value="1"/>
</dbReference>